<reference evidence="5" key="3">
    <citation type="submission" date="2025-09" db="UniProtKB">
        <authorList>
            <consortium name="Ensembl"/>
        </authorList>
    </citation>
    <scope>IDENTIFICATION</scope>
</reference>
<feature type="signal peptide" evidence="2">
    <location>
        <begin position="1"/>
        <end position="21"/>
    </location>
</feature>
<dbReference type="AlphaFoldDB" id="A0A669E3E6"/>
<dbReference type="GeneTree" id="ENSGT00510000048354"/>
<dbReference type="InterPro" id="IPR015373">
    <property type="entry name" value="Interferon/interleukin_rcp_dom"/>
</dbReference>
<dbReference type="Proteomes" id="UP000005207">
    <property type="component" value="Linkage group LG18"/>
</dbReference>
<dbReference type="InParanoid" id="A0A669E3E6"/>
<dbReference type="InterPro" id="IPR003961">
    <property type="entry name" value="FN3_dom"/>
</dbReference>
<dbReference type="Pfam" id="PF09294">
    <property type="entry name" value="Interfer-bind"/>
    <property type="match status" value="1"/>
</dbReference>
<keyword evidence="6" id="KW-1185">Reference proteome</keyword>
<dbReference type="Gene3D" id="2.60.40.10">
    <property type="entry name" value="Immunoglobulins"/>
    <property type="match status" value="2"/>
</dbReference>
<evidence type="ECO:0000259" key="3">
    <source>
        <dbReference type="Pfam" id="PF01108"/>
    </source>
</evidence>
<dbReference type="CDD" id="cd00063">
    <property type="entry name" value="FN3"/>
    <property type="match status" value="1"/>
</dbReference>
<keyword evidence="1" id="KW-0472">Membrane</keyword>
<evidence type="ECO:0000313" key="6">
    <source>
        <dbReference type="Proteomes" id="UP000005207"/>
    </source>
</evidence>
<evidence type="ECO:0000256" key="2">
    <source>
        <dbReference type="SAM" id="SignalP"/>
    </source>
</evidence>
<dbReference type="FunCoup" id="A0A669E3E6">
    <property type="interactions" value="603"/>
</dbReference>
<reference evidence="6" key="1">
    <citation type="submission" date="2012-01" db="EMBL/GenBank/DDBJ databases">
        <title>The Genome Sequence of Oreochromis niloticus (Nile Tilapia).</title>
        <authorList>
            <consortium name="Broad Institute Genome Assembly Team"/>
            <consortium name="Broad Institute Sequencing Platform"/>
            <person name="Di Palma F."/>
            <person name="Johnson J."/>
            <person name="Lander E.S."/>
            <person name="Lindblad-Toh K."/>
        </authorList>
    </citation>
    <scope>NUCLEOTIDE SEQUENCE [LARGE SCALE GENOMIC DNA]</scope>
</reference>
<protein>
    <submittedName>
        <fullName evidence="5">Interleukin-20 receptor subunit beta-like</fullName>
    </submittedName>
</protein>
<keyword evidence="1" id="KW-0812">Transmembrane</keyword>
<dbReference type="GO" id="GO:0005886">
    <property type="term" value="C:plasma membrane"/>
    <property type="evidence" value="ECO:0007669"/>
    <property type="project" value="TreeGrafter"/>
</dbReference>
<dbReference type="InterPro" id="IPR050650">
    <property type="entry name" value="Type-II_Cytokine-TF_Rcpt"/>
</dbReference>
<dbReference type="InterPro" id="IPR036116">
    <property type="entry name" value="FN3_sf"/>
</dbReference>
<proteinExistence type="predicted"/>
<keyword evidence="2" id="KW-0732">Signal</keyword>
<evidence type="ECO:0000259" key="4">
    <source>
        <dbReference type="Pfam" id="PF09294"/>
    </source>
</evidence>
<dbReference type="GO" id="GO:0042015">
    <property type="term" value="F:interleukin-20 binding"/>
    <property type="evidence" value="ECO:0007669"/>
    <property type="project" value="TreeGrafter"/>
</dbReference>
<dbReference type="PANTHER" id="PTHR20859">
    <property type="entry name" value="INTERFERON/INTERLEUKIN RECEPTOR"/>
    <property type="match status" value="1"/>
</dbReference>
<accession>A0A669E3E6</accession>
<organism evidence="5 6">
    <name type="scientific">Oreochromis niloticus</name>
    <name type="common">Nile tilapia</name>
    <name type="synonym">Tilapia nilotica</name>
    <dbReference type="NCBI Taxonomy" id="8128"/>
    <lineage>
        <taxon>Eukaryota</taxon>
        <taxon>Metazoa</taxon>
        <taxon>Chordata</taxon>
        <taxon>Craniata</taxon>
        <taxon>Vertebrata</taxon>
        <taxon>Euteleostomi</taxon>
        <taxon>Actinopterygii</taxon>
        <taxon>Neopterygii</taxon>
        <taxon>Teleostei</taxon>
        <taxon>Neoteleostei</taxon>
        <taxon>Acanthomorphata</taxon>
        <taxon>Ovalentaria</taxon>
        <taxon>Cichlomorphae</taxon>
        <taxon>Cichliformes</taxon>
        <taxon>Cichlidae</taxon>
        <taxon>African cichlids</taxon>
        <taxon>Pseudocrenilabrinae</taxon>
        <taxon>Oreochromini</taxon>
        <taxon>Oreochromis</taxon>
    </lineage>
</organism>
<dbReference type="PANTHER" id="PTHR20859:SF48">
    <property type="entry name" value="INTERLEUKIN-20 RECEPTOR SUBUNIT BETA"/>
    <property type="match status" value="1"/>
</dbReference>
<feature type="transmembrane region" description="Helical" evidence="1">
    <location>
        <begin position="227"/>
        <end position="246"/>
    </location>
</feature>
<dbReference type="GO" id="GO:0004896">
    <property type="term" value="F:cytokine receptor activity"/>
    <property type="evidence" value="ECO:0007669"/>
    <property type="project" value="TreeGrafter"/>
</dbReference>
<feature type="domain" description="Interferon/interleukin receptor" evidence="4">
    <location>
        <begin position="140"/>
        <end position="212"/>
    </location>
</feature>
<evidence type="ECO:0000313" key="5">
    <source>
        <dbReference type="Ensembl" id="ENSONIP00000067565.1"/>
    </source>
</evidence>
<dbReference type="Pfam" id="PF01108">
    <property type="entry name" value="Tissue_fac"/>
    <property type="match status" value="1"/>
</dbReference>
<feature type="chain" id="PRO_5025582318" evidence="2">
    <location>
        <begin position="22"/>
        <end position="332"/>
    </location>
</feature>
<keyword evidence="1" id="KW-1133">Transmembrane helix</keyword>
<reference evidence="5" key="2">
    <citation type="submission" date="2025-08" db="UniProtKB">
        <authorList>
            <consortium name="Ensembl"/>
        </authorList>
    </citation>
    <scope>IDENTIFICATION</scope>
</reference>
<dbReference type="Ensembl" id="ENSONIT00000061573.1">
    <property type="protein sequence ID" value="ENSONIP00000067565.1"/>
    <property type="gene ID" value="ENSONIG00000012362.2"/>
</dbReference>
<feature type="domain" description="Fibronectin type-III" evidence="3">
    <location>
        <begin position="4"/>
        <end position="112"/>
    </location>
</feature>
<gene>
    <name evidence="5" type="primary">crfb16</name>
</gene>
<name>A0A669E3E6_ORENI</name>
<evidence type="ECO:0000256" key="1">
    <source>
        <dbReference type="SAM" id="Phobius"/>
    </source>
</evidence>
<sequence length="332" mass="37109">MTVSLLQLIMTLLTFTNDVWTLPAPSSVIMESVDMRHMLRWPPLQATCNTTLLYSVQYQGEFELEHQNGRWMEAPECQRITLSHCDLTSDLGSDSDYNIRVRAHCGSQRSAWTKLSPSFNRRQTKLSVPKMTVMSAGDAIQVSFETLPQTSTVEVTIWKKGEKLQAVMHSMPAEEEVLHIAALQEGAEYCIKAQTVLHSGFRSNSTDTQCVSIIDPDAPAWKTPTTLTVTVIITAGLLFVLFWSIVHCHPETCKTHFHKQPLPQSLVSATSHLHRQNTCGVKGLNQEVTVYISKPNSSSTLAHPAGDTLIIIVSIELNLTKYLTPTVYHKYT</sequence>
<dbReference type="InterPro" id="IPR013783">
    <property type="entry name" value="Ig-like_fold"/>
</dbReference>
<dbReference type="SUPFAM" id="SSF49265">
    <property type="entry name" value="Fibronectin type III"/>
    <property type="match status" value="2"/>
</dbReference>